<evidence type="ECO:0000313" key="1">
    <source>
        <dbReference type="EMBL" id="KKL44407.1"/>
    </source>
</evidence>
<comment type="caution">
    <text evidence="1">The sequence shown here is derived from an EMBL/GenBank/DDBJ whole genome shotgun (WGS) entry which is preliminary data.</text>
</comment>
<protein>
    <submittedName>
        <fullName evidence="1">Uncharacterized protein</fullName>
    </submittedName>
</protein>
<feature type="non-terminal residue" evidence="1">
    <location>
        <position position="26"/>
    </location>
</feature>
<name>A0A0F9EZY9_9ZZZZ</name>
<proteinExistence type="predicted"/>
<dbReference type="AlphaFoldDB" id="A0A0F9EZY9"/>
<gene>
    <name evidence="1" type="ORF">LCGC14_2366040</name>
</gene>
<reference evidence="1" key="1">
    <citation type="journal article" date="2015" name="Nature">
        <title>Complex archaea that bridge the gap between prokaryotes and eukaryotes.</title>
        <authorList>
            <person name="Spang A."/>
            <person name="Saw J.H."/>
            <person name="Jorgensen S.L."/>
            <person name="Zaremba-Niedzwiedzka K."/>
            <person name="Martijn J."/>
            <person name="Lind A.E."/>
            <person name="van Eijk R."/>
            <person name="Schleper C."/>
            <person name="Guy L."/>
            <person name="Ettema T.J."/>
        </authorList>
    </citation>
    <scope>NUCLEOTIDE SEQUENCE</scope>
</reference>
<dbReference type="EMBL" id="LAZR01034772">
    <property type="protein sequence ID" value="KKL44407.1"/>
    <property type="molecule type" value="Genomic_DNA"/>
</dbReference>
<organism evidence="1">
    <name type="scientific">marine sediment metagenome</name>
    <dbReference type="NCBI Taxonomy" id="412755"/>
    <lineage>
        <taxon>unclassified sequences</taxon>
        <taxon>metagenomes</taxon>
        <taxon>ecological metagenomes</taxon>
    </lineage>
</organism>
<sequence>MTKTGDWSSEDYEEFVKEYKAETAKL</sequence>
<accession>A0A0F9EZY9</accession>